<dbReference type="SUPFAM" id="SSF81383">
    <property type="entry name" value="F-box domain"/>
    <property type="match status" value="1"/>
</dbReference>
<comment type="caution">
    <text evidence="2">The sequence shown here is derived from an EMBL/GenBank/DDBJ whole genome shotgun (WGS) entry which is preliminary data.</text>
</comment>
<protein>
    <recommendedName>
        <fullName evidence="1">F-box domain-containing protein</fullName>
    </recommendedName>
</protein>
<dbReference type="InParanoid" id="D3B9B3"/>
<organism evidence="2 3">
    <name type="scientific">Heterostelium pallidum (strain ATCC 26659 / Pp 5 / PN500)</name>
    <name type="common">Cellular slime mold</name>
    <name type="synonym">Polysphondylium pallidum</name>
    <dbReference type="NCBI Taxonomy" id="670386"/>
    <lineage>
        <taxon>Eukaryota</taxon>
        <taxon>Amoebozoa</taxon>
        <taxon>Evosea</taxon>
        <taxon>Eumycetozoa</taxon>
        <taxon>Dictyostelia</taxon>
        <taxon>Acytosteliales</taxon>
        <taxon>Acytosteliaceae</taxon>
        <taxon>Heterostelium</taxon>
    </lineage>
</organism>
<gene>
    <name evidence="2" type="ORF">PPL_05057</name>
</gene>
<evidence type="ECO:0000313" key="3">
    <source>
        <dbReference type="Proteomes" id="UP000001396"/>
    </source>
</evidence>
<evidence type="ECO:0000313" key="2">
    <source>
        <dbReference type="EMBL" id="EFA81825.1"/>
    </source>
</evidence>
<dbReference type="InterPro" id="IPR036047">
    <property type="entry name" value="F-box-like_dom_sf"/>
</dbReference>
<dbReference type="GeneID" id="31360543"/>
<dbReference type="AlphaFoldDB" id="D3B9B3"/>
<name>D3B9B3_HETP5</name>
<feature type="domain" description="F-box" evidence="1">
    <location>
        <begin position="9"/>
        <end position="36"/>
    </location>
</feature>
<dbReference type="InterPro" id="IPR008615">
    <property type="entry name" value="FNIP"/>
</dbReference>
<sequence>MDFDKFTLLSHILLRKIFYHLETIDQISCSLVCKRWFNDRDHLYRFKRIPYIDGSNLKSYQLLISRAEDSKNNYELDNEYDDKFGSDSLLMAIKSIMTLEEFGEIKYGVKNIVLSGYDREIKLGAIPESCTSLNLGGGFVAPLTEGVLPQSLKSLCLGTQEPGKLSAVSIPTAGIRTVPSVAIAEFQ</sequence>
<dbReference type="Pfam" id="PF00646">
    <property type="entry name" value="F-box"/>
    <property type="match status" value="1"/>
</dbReference>
<dbReference type="RefSeq" id="XP_020433942.1">
    <property type="nucleotide sequence ID" value="XM_020575953.1"/>
</dbReference>
<accession>D3B9B3</accession>
<dbReference type="Gene3D" id="1.20.1280.50">
    <property type="match status" value="1"/>
</dbReference>
<keyword evidence="3" id="KW-1185">Reference proteome</keyword>
<reference evidence="2 3" key="1">
    <citation type="journal article" date="2011" name="Genome Res.">
        <title>Phylogeny-wide analysis of social amoeba genomes highlights ancient origins for complex intercellular communication.</title>
        <authorList>
            <person name="Heidel A.J."/>
            <person name="Lawal H.M."/>
            <person name="Felder M."/>
            <person name="Schilde C."/>
            <person name="Helps N.R."/>
            <person name="Tunggal B."/>
            <person name="Rivero F."/>
            <person name="John U."/>
            <person name="Schleicher M."/>
            <person name="Eichinger L."/>
            <person name="Platzer M."/>
            <person name="Noegel A.A."/>
            <person name="Schaap P."/>
            <person name="Gloeckner G."/>
        </authorList>
    </citation>
    <scope>NUCLEOTIDE SEQUENCE [LARGE SCALE GENOMIC DNA]</scope>
    <source>
        <strain evidence="3">ATCC 26659 / Pp 5 / PN500</strain>
    </source>
</reference>
<dbReference type="EMBL" id="ADBJ01000022">
    <property type="protein sequence ID" value="EFA81825.1"/>
    <property type="molecule type" value="Genomic_DNA"/>
</dbReference>
<proteinExistence type="predicted"/>
<dbReference type="Proteomes" id="UP000001396">
    <property type="component" value="Unassembled WGS sequence"/>
</dbReference>
<dbReference type="InterPro" id="IPR001810">
    <property type="entry name" value="F-box_dom"/>
</dbReference>
<dbReference type="Pfam" id="PF05725">
    <property type="entry name" value="FNIP"/>
    <property type="match status" value="1"/>
</dbReference>
<evidence type="ECO:0000259" key="1">
    <source>
        <dbReference type="Pfam" id="PF00646"/>
    </source>
</evidence>